<reference evidence="3 4" key="1">
    <citation type="submission" date="2019-06" db="EMBL/GenBank/DDBJ databases">
        <title>Metagenome assembled Genome of Spiribacter salinus SL48-SHIP from the microbial mat of Salt Lake 48 (Novosibirsk region, Russia).</title>
        <authorList>
            <person name="Shipova A."/>
            <person name="Rozanov A.S."/>
            <person name="Bryanskaya A.V."/>
            <person name="Peltek S.E."/>
        </authorList>
    </citation>
    <scope>NUCLEOTIDE SEQUENCE [LARGE SCALE GENOMIC DNA]</scope>
    <source>
        <strain evidence="3">SL48-SHIP-2</strain>
    </source>
</reference>
<evidence type="ECO:0000256" key="1">
    <source>
        <dbReference type="ARBA" id="ARBA00022553"/>
    </source>
</evidence>
<dbReference type="STRING" id="1260251.SPISAL_08180"/>
<dbReference type="SUPFAM" id="SSF88697">
    <property type="entry name" value="PUA domain-like"/>
    <property type="match status" value="1"/>
</dbReference>
<dbReference type="PANTHER" id="PTHR14087:SF7">
    <property type="entry name" value="THYMOCYTE NUCLEAR PROTEIN 1"/>
    <property type="match status" value="1"/>
</dbReference>
<accession>A0A540VU83</accession>
<comment type="caution">
    <text evidence="3">The sequence shown here is derived from an EMBL/GenBank/DDBJ whole genome shotgun (WGS) entry which is preliminary data.</text>
</comment>
<dbReference type="InterPro" id="IPR047197">
    <property type="entry name" value="THYN1-like_EVE"/>
</dbReference>
<dbReference type="Pfam" id="PF01878">
    <property type="entry name" value="EVE"/>
    <property type="match status" value="1"/>
</dbReference>
<dbReference type="FunFam" id="3.10.590.10:FF:000003">
    <property type="entry name" value="Thymocyte nuclear protein 1"/>
    <property type="match status" value="1"/>
</dbReference>
<name>A0A540VU83_9GAMM</name>
<evidence type="ECO:0000259" key="2">
    <source>
        <dbReference type="Pfam" id="PF01878"/>
    </source>
</evidence>
<dbReference type="InterPro" id="IPR002740">
    <property type="entry name" value="EVE_domain"/>
</dbReference>
<feature type="domain" description="EVE" evidence="2">
    <location>
        <begin position="2"/>
        <end position="150"/>
    </location>
</feature>
<dbReference type="EMBL" id="VIFK01000016">
    <property type="protein sequence ID" value="TQF00328.1"/>
    <property type="molecule type" value="Genomic_DNA"/>
</dbReference>
<dbReference type="AlphaFoldDB" id="A0A540VU83"/>
<evidence type="ECO:0000313" key="3">
    <source>
        <dbReference type="EMBL" id="TQF00328.1"/>
    </source>
</evidence>
<keyword evidence="1" id="KW-0597">Phosphoprotein</keyword>
<protein>
    <submittedName>
        <fullName evidence="3">EVE domain-containing protein</fullName>
    </submittedName>
</protein>
<dbReference type="Gene3D" id="3.10.590.10">
    <property type="entry name" value="ph1033 like domains"/>
    <property type="match status" value="1"/>
</dbReference>
<organism evidence="3 4">
    <name type="scientific">Spiribacter salinus</name>
    <dbReference type="NCBI Taxonomy" id="1335746"/>
    <lineage>
        <taxon>Bacteria</taxon>
        <taxon>Pseudomonadati</taxon>
        <taxon>Pseudomonadota</taxon>
        <taxon>Gammaproteobacteria</taxon>
        <taxon>Chromatiales</taxon>
        <taxon>Ectothiorhodospiraceae</taxon>
        <taxon>Spiribacter</taxon>
    </lineage>
</organism>
<dbReference type="InterPro" id="IPR015947">
    <property type="entry name" value="PUA-like_sf"/>
</dbReference>
<sequence length="156" mass="18229">MTYWLMKSEPDVYGIDHLAAEPDGVEHWDGIRNYQVRNMFRDQFRIGDQAFFYHSNTKVPGIVGVMEVVSEAYPDHTAFEPGKYYDPKSDPDNPRWLMVDVRYLRHTRRVITLAELKADPALSDMALVRRGNRLSVMPVTDDQWAHILEMEKRDAE</sequence>
<dbReference type="CDD" id="cd21133">
    <property type="entry name" value="EVE"/>
    <property type="match status" value="1"/>
</dbReference>
<dbReference type="InterPro" id="IPR052181">
    <property type="entry name" value="5hmC_binding"/>
</dbReference>
<evidence type="ECO:0000313" key="4">
    <source>
        <dbReference type="Proteomes" id="UP000315400"/>
    </source>
</evidence>
<proteinExistence type="predicted"/>
<gene>
    <name evidence="3" type="ORF">FKY71_04060</name>
</gene>
<dbReference type="PANTHER" id="PTHR14087">
    <property type="entry name" value="THYMOCYTE NUCLEAR PROTEIN 1"/>
    <property type="match status" value="1"/>
</dbReference>
<dbReference type="Proteomes" id="UP000315400">
    <property type="component" value="Unassembled WGS sequence"/>
</dbReference>